<evidence type="ECO:0000313" key="1">
    <source>
        <dbReference type="EMBL" id="KAL0171838.1"/>
    </source>
</evidence>
<protein>
    <submittedName>
        <fullName evidence="1">Uncharacterized protein</fullName>
    </submittedName>
</protein>
<name>A0ABD0PCM9_CIRMR</name>
<comment type="caution">
    <text evidence="1">The sequence shown here is derived from an EMBL/GenBank/DDBJ whole genome shotgun (WGS) entry which is preliminary data.</text>
</comment>
<proteinExistence type="predicted"/>
<evidence type="ECO:0000313" key="2">
    <source>
        <dbReference type="Proteomes" id="UP001529510"/>
    </source>
</evidence>
<dbReference type="EMBL" id="JAMKFB020000016">
    <property type="protein sequence ID" value="KAL0171838.1"/>
    <property type="molecule type" value="Genomic_DNA"/>
</dbReference>
<gene>
    <name evidence="1" type="ORF">M9458_032149</name>
</gene>
<dbReference type="Proteomes" id="UP001529510">
    <property type="component" value="Unassembled WGS sequence"/>
</dbReference>
<organism evidence="1 2">
    <name type="scientific">Cirrhinus mrigala</name>
    <name type="common">Mrigala</name>
    <dbReference type="NCBI Taxonomy" id="683832"/>
    <lineage>
        <taxon>Eukaryota</taxon>
        <taxon>Metazoa</taxon>
        <taxon>Chordata</taxon>
        <taxon>Craniata</taxon>
        <taxon>Vertebrata</taxon>
        <taxon>Euteleostomi</taxon>
        <taxon>Actinopterygii</taxon>
        <taxon>Neopterygii</taxon>
        <taxon>Teleostei</taxon>
        <taxon>Ostariophysi</taxon>
        <taxon>Cypriniformes</taxon>
        <taxon>Cyprinidae</taxon>
        <taxon>Labeoninae</taxon>
        <taxon>Labeonini</taxon>
        <taxon>Cirrhinus</taxon>
    </lineage>
</organism>
<sequence>NRNLRITMICPSTATFLGIMICPQCGDHPLHRHEDCLTDLLKDFGSSLKSLPNT</sequence>
<accession>A0ABD0PCM9</accession>
<reference evidence="1 2" key="1">
    <citation type="submission" date="2024-05" db="EMBL/GenBank/DDBJ databases">
        <title>Genome sequencing and assembly of Indian major carp, Cirrhinus mrigala (Hamilton, 1822).</title>
        <authorList>
            <person name="Mohindra V."/>
            <person name="Chowdhury L.M."/>
            <person name="Lal K."/>
            <person name="Jena J.K."/>
        </authorList>
    </citation>
    <scope>NUCLEOTIDE SEQUENCE [LARGE SCALE GENOMIC DNA]</scope>
    <source>
        <strain evidence="1">CM1030</strain>
        <tissue evidence="1">Blood</tissue>
    </source>
</reference>
<dbReference type="AlphaFoldDB" id="A0ABD0PCM9"/>
<keyword evidence="2" id="KW-1185">Reference proteome</keyword>
<feature type="non-terminal residue" evidence="1">
    <location>
        <position position="54"/>
    </location>
</feature>
<feature type="non-terminal residue" evidence="1">
    <location>
        <position position="1"/>
    </location>
</feature>